<dbReference type="InterPro" id="IPR008969">
    <property type="entry name" value="CarboxyPept-like_regulatory"/>
</dbReference>
<dbReference type="Pfam" id="PF13715">
    <property type="entry name" value="CarbopepD_reg_2"/>
    <property type="match status" value="1"/>
</dbReference>
<dbReference type="PANTHER" id="PTHR10579:SF43">
    <property type="entry name" value="ZINC FINGER (C3HC4-TYPE RING FINGER) FAMILY PROTEIN"/>
    <property type="match status" value="1"/>
</dbReference>
<dbReference type="InterPro" id="IPR021908">
    <property type="entry name" value="YfbK_C"/>
</dbReference>
<proteinExistence type="predicted"/>
<dbReference type="Proteomes" id="UP000505355">
    <property type="component" value="Chromosome"/>
</dbReference>
<dbReference type="PROSITE" id="PS50234">
    <property type="entry name" value="VWFA"/>
    <property type="match status" value="1"/>
</dbReference>
<protein>
    <submittedName>
        <fullName evidence="3">von Willebrand factor type A domain-containing protein</fullName>
    </submittedName>
</protein>
<feature type="signal peptide" evidence="1">
    <location>
        <begin position="1"/>
        <end position="21"/>
    </location>
</feature>
<accession>A0A7D4TXK1</accession>
<feature type="chain" id="PRO_5028861597" evidence="1">
    <location>
        <begin position="22"/>
        <end position="719"/>
    </location>
</feature>
<evidence type="ECO:0000313" key="4">
    <source>
        <dbReference type="Proteomes" id="UP000505355"/>
    </source>
</evidence>
<dbReference type="InterPro" id="IPR036465">
    <property type="entry name" value="vWFA_dom_sf"/>
</dbReference>
<reference evidence="3 4" key="1">
    <citation type="submission" date="2020-05" db="EMBL/GenBank/DDBJ databases">
        <title>Mucilaginibacter mali sp. nov.</title>
        <authorList>
            <person name="Kim H.S."/>
            <person name="Lee K.C."/>
            <person name="Suh M.K."/>
            <person name="Kim J.-S."/>
            <person name="Han K.-I."/>
            <person name="Eom M.K."/>
            <person name="Shin Y.K."/>
            <person name="Lee J.-S."/>
        </authorList>
    </citation>
    <scope>NUCLEOTIDE SEQUENCE [LARGE SCALE GENOMIC DNA]</scope>
    <source>
        <strain evidence="3 4">G2-14</strain>
    </source>
</reference>
<dbReference type="RefSeq" id="WP_173417085.1">
    <property type="nucleotide sequence ID" value="NZ_CP054139.1"/>
</dbReference>
<gene>
    <name evidence="3" type="ORF">HQ865_22605</name>
</gene>
<dbReference type="Gene3D" id="3.40.50.410">
    <property type="entry name" value="von Willebrand factor, type A domain"/>
    <property type="match status" value="1"/>
</dbReference>
<dbReference type="SUPFAM" id="SSF49464">
    <property type="entry name" value="Carboxypeptidase regulatory domain-like"/>
    <property type="match status" value="1"/>
</dbReference>
<evidence type="ECO:0000313" key="3">
    <source>
        <dbReference type="EMBL" id="QKJ32435.1"/>
    </source>
</evidence>
<sequence>MKKIALLMIMLLAGLTGYSQDSGRTISGTVYAKDDGLPLPGVTVKVTGTNTGTQTNQSGKYSITLPAGKDKLTFAFVGFEPQTIKVGKKDKLDVKMEPSSRELSEVVVTGYGTSTSDGSSVFSQLYGNSAPANNTYAKRNAAIAIEKPKRDNGAKTSLEDLLKKMEGLSVDDKGNLSSKGQAVTKIKLNGKDYAGGDVAKAIQNLPADIIEKVQMIDDYGDQAAKNGIKTSVLNITTRADVANESYGKFIENKYQNPLDNPLSTFSVDVDAASYSNIRRFINGGQLPPKDAVRIEEMINYFKYQLPEPKGDEPVAIATELAAAPWNPKHRLLRIGLQARTIKADKLPASNLVFLIDVSGSMNEPNKLPLVKQSMKMLVDQLRRQDKVAIVVYAGNAGLVLPATSGDEKETINDAIDNLSAGGSTAGGEGIKLAYKIARENFRKGGNNRIVMATDGDFNVGASSDESMEQLITKERDSGVDLSIMGFGMGNYKDSKMETLADKGNGNYAYIDNLTEAHKALVSEFGGTMFTVAKDVKLQIEFNPAKVQAYRLIGYENRLLAKEDFNNDKKDAGDMGSGHAVTAFYEIIPAGVKDDYSGSVDPLKYQKVEKPAVASASDEMATIKFRYKQPQGSVSKLSQATVMDTPKEFDNLSADYRFAAAVAEAGMLLRESDYKANATFDQAIKIAKAAKGNDEEGYRSEFVRLMQSARSMNRTTLAKN</sequence>
<dbReference type="PANTHER" id="PTHR10579">
    <property type="entry name" value="CALCIUM-ACTIVATED CHLORIDE CHANNEL REGULATOR"/>
    <property type="match status" value="1"/>
</dbReference>
<dbReference type="EMBL" id="CP054139">
    <property type="protein sequence ID" value="QKJ32435.1"/>
    <property type="molecule type" value="Genomic_DNA"/>
</dbReference>
<dbReference type="SMART" id="SM00327">
    <property type="entry name" value="VWA"/>
    <property type="match status" value="1"/>
</dbReference>
<name>A0A7D4TXK1_9SPHI</name>
<dbReference type="CDD" id="cd01465">
    <property type="entry name" value="vWA_subgroup"/>
    <property type="match status" value="1"/>
</dbReference>
<organism evidence="3 4">
    <name type="scientific">Mucilaginibacter mali</name>
    <dbReference type="NCBI Taxonomy" id="2740462"/>
    <lineage>
        <taxon>Bacteria</taxon>
        <taxon>Pseudomonadati</taxon>
        <taxon>Bacteroidota</taxon>
        <taxon>Sphingobacteriia</taxon>
        <taxon>Sphingobacteriales</taxon>
        <taxon>Sphingobacteriaceae</taxon>
        <taxon>Mucilaginibacter</taxon>
    </lineage>
</organism>
<feature type="domain" description="VWFA" evidence="2">
    <location>
        <begin position="350"/>
        <end position="528"/>
    </location>
</feature>
<dbReference type="InterPro" id="IPR022156">
    <property type="entry name" value="Uncharacterised_YfbK_N"/>
</dbReference>
<dbReference type="KEGG" id="mmab:HQ865_22605"/>
<dbReference type="Gene3D" id="2.60.40.1120">
    <property type="entry name" value="Carboxypeptidase-like, regulatory domain"/>
    <property type="match status" value="1"/>
</dbReference>
<dbReference type="Pfam" id="PF12450">
    <property type="entry name" value="vWF_A"/>
    <property type="match status" value="1"/>
</dbReference>
<dbReference type="InterPro" id="IPR051266">
    <property type="entry name" value="CLCR"/>
</dbReference>
<evidence type="ECO:0000256" key="1">
    <source>
        <dbReference type="SAM" id="SignalP"/>
    </source>
</evidence>
<dbReference type="Pfam" id="PF12034">
    <property type="entry name" value="YfbK_C"/>
    <property type="match status" value="1"/>
</dbReference>
<evidence type="ECO:0000259" key="2">
    <source>
        <dbReference type="PROSITE" id="PS50234"/>
    </source>
</evidence>
<dbReference type="Pfam" id="PF00092">
    <property type="entry name" value="VWA"/>
    <property type="match status" value="1"/>
</dbReference>
<dbReference type="InterPro" id="IPR002035">
    <property type="entry name" value="VWF_A"/>
</dbReference>
<dbReference type="SUPFAM" id="SSF53300">
    <property type="entry name" value="vWA-like"/>
    <property type="match status" value="1"/>
</dbReference>
<keyword evidence="1" id="KW-0732">Signal</keyword>
<keyword evidence="4" id="KW-1185">Reference proteome</keyword>
<dbReference type="AlphaFoldDB" id="A0A7D4TXK1"/>